<dbReference type="InterPro" id="IPR008880">
    <property type="entry name" value="Trigger_fac_C"/>
</dbReference>
<accession>A0A0R1VQG6</accession>
<organism evidence="17 18">
    <name type="scientific">Liquorilactobacillus ghanensis DSM 18630</name>
    <dbReference type="NCBI Taxonomy" id="1423750"/>
    <lineage>
        <taxon>Bacteria</taxon>
        <taxon>Bacillati</taxon>
        <taxon>Bacillota</taxon>
        <taxon>Bacilli</taxon>
        <taxon>Lactobacillales</taxon>
        <taxon>Lactobacillaceae</taxon>
        <taxon>Liquorilactobacillus</taxon>
    </lineage>
</organism>
<comment type="caution">
    <text evidence="17">The sequence shown here is derived from an EMBL/GenBank/DDBJ whole genome shotgun (WGS) entry which is preliminary data.</text>
</comment>
<evidence type="ECO:0000256" key="5">
    <source>
        <dbReference type="ARBA" id="ARBA00022618"/>
    </source>
</evidence>
<dbReference type="FunFam" id="3.10.50.40:FF:000001">
    <property type="entry name" value="Trigger factor"/>
    <property type="match status" value="1"/>
</dbReference>
<evidence type="ECO:0000256" key="10">
    <source>
        <dbReference type="ARBA" id="ARBA00024849"/>
    </source>
</evidence>
<evidence type="ECO:0000256" key="12">
    <source>
        <dbReference type="HAMAP-Rule" id="MF_00303"/>
    </source>
</evidence>
<dbReference type="PANTHER" id="PTHR30560:SF3">
    <property type="entry name" value="TRIGGER FACTOR-LIKE PROTEIN TIG, CHLOROPLASTIC"/>
    <property type="match status" value="1"/>
</dbReference>
<dbReference type="STRING" id="1423750.FC89_GL000151"/>
<dbReference type="NCBIfam" id="TIGR00115">
    <property type="entry name" value="tig"/>
    <property type="match status" value="1"/>
</dbReference>
<dbReference type="InterPro" id="IPR008881">
    <property type="entry name" value="Trigger_fac_ribosome-bd_bac"/>
</dbReference>
<dbReference type="Gene3D" id="3.30.70.1050">
    <property type="entry name" value="Trigger factor ribosome-binding domain"/>
    <property type="match status" value="1"/>
</dbReference>
<evidence type="ECO:0000256" key="3">
    <source>
        <dbReference type="ARBA" id="ARBA00013194"/>
    </source>
</evidence>
<feature type="coiled-coil region" evidence="15">
    <location>
        <begin position="255"/>
        <end position="282"/>
    </location>
</feature>
<dbReference type="Proteomes" id="UP000051451">
    <property type="component" value="Unassembled WGS sequence"/>
</dbReference>
<dbReference type="InterPro" id="IPR027304">
    <property type="entry name" value="Trigger_fact/SurA_dom_sf"/>
</dbReference>
<keyword evidence="18" id="KW-1185">Reference proteome</keyword>
<dbReference type="PATRIC" id="fig|1423750.3.peg.152"/>
<evidence type="ECO:0000256" key="15">
    <source>
        <dbReference type="SAM" id="Coils"/>
    </source>
</evidence>
<dbReference type="AlphaFoldDB" id="A0A0R1VQG6"/>
<feature type="domain" description="PPIase FKBP-type" evidence="16">
    <location>
        <begin position="163"/>
        <end position="243"/>
    </location>
</feature>
<dbReference type="GO" id="GO:0043335">
    <property type="term" value="P:protein unfolding"/>
    <property type="evidence" value="ECO:0007669"/>
    <property type="project" value="TreeGrafter"/>
</dbReference>
<evidence type="ECO:0000256" key="2">
    <source>
        <dbReference type="ARBA" id="ARBA00005464"/>
    </source>
</evidence>
<dbReference type="GO" id="GO:0003755">
    <property type="term" value="F:peptidyl-prolyl cis-trans isomerase activity"/>
    <property type="evidence" value="ECO:0007669"/>
    <property type="project" value="UniProtKB-UniRule"/>
</dbReference>
<evidence type="ECO:0000256" key="4">
    <source>
        <dbReference type="ARBA" id="ARBA00016902"/>
    </source>
</evidence>
<dbReference type="GO" id="GO:0043022">
    <property type="term" value="F:ribosome binding"/>
    <property type="evidence" value="ECO:0007669"/>
    <property type="project" value="TreeGrafter"/>
</dbReference>
<keyword evidence="7 12" id="KW-0143">Chaperone</keyword>
<evidence type="ECO:0000313" key="17">
    <source>
        <dbReference type="EMBL" id="KRM07711.1"/>
    </source>
</evidence>
<evidence type="ECO:0000256" key="7">
    <source>
        <dbReference type="ARBA" id="ARBA00023186"/>
    </source>
</evidence>
<dbReference type="InterPro" id="IPR046357">
    <property type="entry name" value="PPIase_dom_sf"/>
</dbReference>
<dbReference type="EC" id="5.2.1.8" evidence="3 12"/>
<dbReference type="SUPFAM" id="SSF109998">
    <property type="entry name" value="Triger factor/SurA peptide-binding domain-like"/>
    <property type="match status" value="1"/>
</dbReference>
<evidence type="ECO:0000256" key="9">
    <source>
        <dbReference type="ARBA" id="ARBA00023306"/>
    </source>
</evidence>
<evidence type="ECO:0000256" key="13">
    <source>
        <dbReference type="PROSITE-ProRule" id="PRU00277"/>
    </source>
</evidence>
<dbReference type="SUPFAM" id="SSF102735">
    <property type="entry name" value="Trigger factor ribosome-binding domain"/>
    <property type="match status" value="1"/>
</dbReference>
<dbReference type="RefSeq" id="WP_057870953.1">
    <property type="nucleotide sequence ID" value="NZ_AZGB01000005.1"/>
</dbReference>
<evidence type="ECO:0000256" key="8">
    <source>
        <dbReference type="ARBA" id="ARBA00023235"/>
    </source>
</evidence>
<dbReference type="InterPro" id="IPR005215">
    <property type="entry name" value="Trig_fac"/>
</dbReference>
<comment type="similarity">
    <text evidence="2 12 14">Belongs to the FKBP-type PPIase family. Tig subfamily.</text>
</comment>
<dbReference type="GeneID" id="98318215"/>
<comment type="domain">
    <text evidence="12">Consists of 3 domains; the N-terminus binds the ribosome, the middle domain has PPIase activity, while the C-terminus has intrinsic chaperone activity on its own.</text>
</comment>
<evidence type="ECO:0000259" key="16">
    <source>
        <dbReference type="PROSITE" id="PS50059"/>
    </source>
</evidence>
<dbReference type="GO" id="GO:0005737">
    <property type="term" value="C:cytoplasm"/>
    <property type="evidence" value="ECO:0007669"/>
    <property type="project" value="UniProtKB-SubCell"/>
</dbReference>
<comment type="subcellular location">
    <subcellularLocation>
        <location evidence="12">Cytoplasm</location>
    </subcellularLocation>
    <text evidence="12">About half TF is bound to the ribosome near the polypeptide exit tunnel while the other half is free in the cytoplasm.</text>
</comment>
<keyword evidence="8 12" id="KW-0413">Isomerase</keyword>
<dbReference type="Pfam" id="PF05698">
    <property type="entry name" value="Trigger_C"/>
    <property type="match status" value="1"/>
</dbReference>
<dbReference type="GO" id="GO:0015031">
    <property type="term" value="P:protein transport"/>
    <property type="evidence" value="ECO:0007669"/>
    <property type="project" value="UniProtKB-UniRule"/>
</dbReference>
<dbReference type="GO" id="GO:0044183">
    <property type="term" value="F:protein folding chaperone"/>
    <property type="evidence" value="ECO:0007669"/>
    <property type="project" value="TreeGrafter"/>
</dbReference>
<dbReference type="GO" id="GO:0051301">
    <property type="term" value="P:cell division"/>
    <property type="evidence" value="ECO:0007669"/>
    <property type="project" value="UniProtKB-KW"/>
</dbReference>
<comment type="function">
    <text evidence="10 12">Involved in protein export. Acts as a chaperone by maintaining the newly synthesized protein in an open conformation. Functions as a peptidyl-prolyl cis-trans isomerase.</text>
</comment>
<dbReference type="Pfam" id="PF00254">
    <property type="entry name" value="FKBP_C"/>
    <property type="match status" value="1"/>
</dbReference>
<dbReference type="OrthoDB" id="9767721at2"/>
<keyword evidence="6 12" id="KW-0697">Rotamase</keyword>
<sequence length="435" mass="48689">MSAKWEKQSENTGKLTFEIAPDKVKEGLDEAFTKVKKNLNVPGFRKGKVPRQIFNRMYGEEALYQDAVNILLPDAYSAAIAETKIKPVDQPKVDVESLEKDKPWVLTAIVTVEPEVEVGAYKNLEVAAQSTEVTEKEVTDELEKKRAQQAELVLKEDEPAAKGDTVIIDFDGKLNGESFDGGKSDNYSLELGSNSFVPGFEDQLIGHKAGDDVQVKVTFPEDYQAEDLKGKDVVFDVKIHEVKEKQLPELDDDFAKDVDEEVDTLEELKAKTKEKLQEDKNQAAKDAIQDEAISQAVENAKIGPIPQSMLDEDIDRQTQEYLSGMQQQGINPETYYKLTGSSEADLRKQFEQGAEKRVKTSLVLEAIVAKENVEVSDEEIKQEIDNLAKQYNMEADAIKKALSDEMLKHDIAIRKVVDEITDTAKQVEKKADSTK</sequence>
<keyword evidence="9 12" id="KW-0131">Cell cycle</keyword>
<protein>
    <recommendedName>
        <fullName evidence="4 12">Trigger factor</fullName>
        <shortName evidence="12">TF</shortName>
        <ecNumber evidence="3 12">5.2.1.8</ecNumber>
    </recommendedName>
    <alternativeName>
        <fullName evidence="11 12">PPIase</fullName>
    </alternativeName>
</protein>
<dbReference type="InterPro" id="IPR036611">
    <property type="entry name" value="Trigger_fac_ribosome-bd_sf"/>
</dbReference>
<dbReference type="PIRSF" id="PIRSF003095">
    <property type="entry name" value="Trigger_factor"/>
    <property type="match status" value="1"/>
</dbReference>
<dbReference type="EMBL" id="AZGB01000005">
    <property type="protein sequence ID" value="KRM07711.1"/>
    <property type="molecule type" value="Genomic_DNA"/>
</dbReference>
<dbReference type="PROSITE" id="PS50059">
    <property type="entry name" value="FKBP_PPIASE"/>
    <property type="match status" value="1"/>
</dbReference>
<name>A0A0R1VQG6_9LACO</name>
<dbReference type="InterPro" id="IPR001179">
    <property type="entry name" value="PPIase_FKBP_dom"/>
</dbReference>
<keyword evidence="12" id="KW-0963">Cytoplasm</keyword>
<evidence type="ECO:0000256" key="11">
    <source>
        <dbReference type="ARBA" id="ARBA00029986"/>
    </source>
</evidence>
<evidence type="ECO:0000256" key="1">
    <source>
        <dbReference type="ARBA" id="ARBA00000971"/>
    </source>
</evidence>
<dbReference type="SUPFAM" id="SSF54534">
    <property type="entry name" value="FKBP-like"/>
    <property type="match status" value="1"/>
</dbReference>
<dbReference type="GO" id="GO:0051083">
    <property type="term" value="P:'de novo' cotranslational protein folding"/>
    <property type="evidence" value="ECO:0007669"/>
    <property type="project" value="TreeGrafter"/>
</dbReference>
<evidence type="ECO:0000313" key="18">
    <source>
        <dbReference type="Proteomes" id="UP000051451"/>
    </source>
</evidence>
<dbReference type="Gene3D" id="3.10.50.40">
    <property type="match status" value="1"/>
</dbReference>
<dbReference type="InterPro" id="IPR037041">
    <property type="entry name" value="Trigger_fac_C_sf"/>
</dbReference>
<dbReference type="Gene3D" id="1.10.3120.10">
    <property type="entry name" value="Trigger factor, C-terminal domain"/>
    <property type="match status" value="1"/>
</dbReference>
<dbReference type="PANTHER" id="PTHR30560">
    <property type="entry name" value="TRIGGER FACTOR CHAPERONE AND PEPTIDYL-PROLYL CIS/TRANS ISOMERASE"/>
    <property type="match status" value="1"/>
</dbReference>
<reference evidence="17 18" key="1">
    <citation type="journal article" date="2015" name="Genome Announc.">
        <title>Expanding the biotechnology potential of lactobacilli through comparative genomics of 213 strains and associated genera.</title>
        <authorList>
            <person name="Sun Z."/>
            <person name="Harris H.M."/>
            <person name="McCann A."/>
            <person name="Guo C."/>
            <person name="Argimon S."/>
            <person name="Zhang W."/>
            <person name="Yang X."/>
            <person name="Jeffery I.B."/>
            <person name="Cooney J.C."/>
            <person name="Kagawa T.F."/>
            <person name="Liu W."/>
            <person name="Song Y."/>
            <person name="Salvetti E."/>
            <person name="Wrobel A."/>
            <person name="Rasinkangas P."/>
            <person name="Parkhill J."/>
            <person name="Rea M.C."/>
            <person name="O'Sullivan O."/>
            <person name="Ritari J."/>
            <person name="Douillard F.P."/>
            <person name="Paul Ross R."/>
            <person name="Yang R."/>
            <person name="Briner A.E."/>
            <person name="Felis G.E."/>
            <person name="de Vos W.M."/>
            <person name="Barrangou R."/>
            <person name="Klaenhammer T.R."/>
            <person name="Caufield P.W."/>
            <person name="Cui Y."/>
            <person name="Zhang H."/>
            <person name="O'Toole P.W."/>
        </authorList>
    </citation>
    <scope>NUCLEOTIDE SEQUENCE [LARGE SCALE GENOMIC DNA]</scope>
    <source>
        <strain evidence="17 18">DSM 18630</strain>
    </source>
</reference>
<evidence type="ECO:0000256" key="14">
    <source>
        <dbReference type="RuleBase" id="RU003914"/>
    </source>
</evidence>
<proteinExistence type="inferred from homology"/>
<dbReference type="Pfam" id="PF05697">
    <property type="entry name" value="Trigger_N"/>
    <property type="match status" value="1"/>
</dbReference>
<keyword evidence="15" id="KW-0175">Coiled coil</keyword>
<comment type="catalytic activity">
    <reaction evidence="1 12 13">
        <text>[protein]-peptidylproline (omega=180) = [protein]-peptidylproline (omega=0)</text>
        <dbReference type="Rhea" id="RHEA:16237"/>
        <dbReference type="Rhea" id="RHEA-COMP:10747"/>
        <dbReference type="Rhea" id="RHEA-COMP:10748"/>
        <dbReference type="ChEBI" id="CHEBI:83833"/>
        <dbReference type="ChEBI" id="CHEBI:83834"/>
        <dbReference type="EC" id="5.2.1.8"/>
    </reaction>
</comment>
<evidence type="ECO:0000256" key="6">
    <source>
        <dbReference type="ARBA" id="ARBA00023110"/>
    </source>
</evidence>
<keyword evidence="5 12" id="KW-0132">Cell division</keyword>
<dbReference type="HAMAP" id="MF_00303">
    <property type="entry name" value="Trigger_factor_Tig"/>
    <property type="match status" value="1"/>
</dbReference>
<gene>
    <name evidence="12" type="primary">tig</name>
    <name evidence="17" type="ORF">FC89_GL000151</name>
</gene>